<organism evidence="1 2">
    <name type="scientific">Vararia minispora EC-137</name>
    <dbReference type="NCBI Taxonomy" id="1314806"/>
    <lineage>
        <taxon>Eukaryota</taxon>
        <taxon>Fungi</taxon>
        <taxon>Dikarya</taxon>
        <taxon>Basidiomycota</taxon>
        <taxon>Agaricomycotina</taxon>
        <taxon>Agaricomycetes</taxon>
        <taxon>Russulales</taxon>
        <taxon>Lachnocladiaceae</taxon>
        <taxon>Vararia</taxon>
    </lineage>
</organism>
<dbReference type="Proteomes" id="UP000814128">
    <property type="component" value="Unassembled WGS sequence"/>
</dbReference>
<evidence type="ECO:0000313" key="1">
    <source>
        <dbReference type="EMBL" id="KAI0028946.1"/>
    </source>
</evidence>
<reference evidence="1" key="2">
    <citation type="journal article" date="2022" name="New Phytol.">
        <title>Evolutionary transition to the ectomycorrhizal habit in the genomes of a hyperdiverse lineage of mushroom-forming fungi.</title>
        <authorList>
            <person name="Looney B."/>
            <person name="Miyauchi S."/>
            <person name="Morin E."/>
            <person name="Drula E."/>
            <person name="Courty P.E."/>
            <person name="Kohler A."/>
            <person name="Kuo A."/>
            <person name="LaButti K."/>
            <person name="Pangilinan J."/>
            <person name="Lipzen A."/>
            <person name="Riley R."/>
            <person name="Andreopoulos W."/>
            <person name="He G."/>
            <person name="Johnson J."/>
            <person name="Nolan M."/>
            <person name="Tritt A."/>
            <person name="Barry K.W."/>
            <person name="Grigoriev I.V."/>
            <person name="Nagy L.G."/>
            <person name="Hibbett D."/>
            <person name="Henrissat B."/>
            <person name="Matheny P.B."/>
            <person name="Labbe J."/>
            <person name="Martin F.M."/>
        </authorList>
    </citation>
    <scope>NUCLEOTIDE SEQUENCE</scope>
    <source>
        <strain evidence="1">EC-137</strain>
    </source>
</reference>
<feature type="non-terminal residue" evidence="1">
    <location>
        <position position="114"/>
    </location>
</feature>
<protein>
    <submittedName>
        <fullName evidence="1">Phosphatidylethanolamine-binding protein</fullName>
    </submittedName>
</protein>
<feature type="non-terminal residue" evidence="1">
    <location>
        <position position="1"/>
    </location>
</feature>
<dbReference type="EMBL" id="MU273711">
    <property type="protein sequence ID" value="KAI0028946.1"/>
    <property type="molecule type" value="Genomic_DNA"/>
</dbReference>
<comment type="caution">
    <text evidence="1">The sequence shown here is derived from an EMBL/GenBank/DDBJ whole genome shotgun (WGS) entry which is preliminary data.</text>
</comment>
<proteinExistence type="predicted"/>
<gene>
    <name evidence="1" type="ORF">K488DRAFT_17550</name>
</gene>
<sequence>TFTVIAVDPDAITPQDRAIAAARHFVGADFKVDSSGALTNFTPALSEWFPPGPMIGSPHRYTVLLYDQSDGFEDRARAYIDNTTDILNFNLTDFAASTGLTTPVAATMFMTGPD</sequence>
<reference evidence="1" key="1">
    <citation type="submission" date="2021-02" db="EMBL/GenBank/DDBJ databases">
        <authorList>
            <consortium name="DOE Joint Genome Institute"/>
            <person name="Ahrendt S."/>
            <person name="Looney B.P."/>
            <person name="Miyauchi S."/>
            <person name="Morin E."/>
            <person name="Drula E."/>
            <person name="Courty P.E."/>
            <person name="Chicoki N."/>
            <person name="Fauchery L."/>
            <person name="Kohler A."/>
            <person name="Kuo A."/>
            <person name="Labutti K."/>
            <person name="Pangilinan J."/>
            <person name="Lipzen A."/>
            <person name="Riley R."/>
            <person name="Andreopoulos W."/>
            <person name="He G."/>
            <person name="Johnson J."/>
            <person name="Barry K.W."/>
            <person name="Grigoriev I.V."/>
            <person name="Nagy L."/>
            <person name="Hibbett D."/>
            <person name="Henrissat B."/>
            <person name="Matheny P.B."/>
            <person name="Labbe J."/>
            <person name="Martin F."/>
        </authorList>
    </citation>
    <scope>NUCLEOTIDE SEQUENCE</scope>
    <source>
        <strain evidence="1">EC-137</strain>
    </source>
</reference>
<keyword evidence="2" id="KW-1185">Reference proteome</keyword>
<accession>A0ACB8QAW7</accession>
<name>A0ACB8QAW7_9AGAM</name>
<evidence type="ECO:0000313" key="2">
    <source>
        <dbReference type="Proteomes" id="UP000814128"/>
    </source>
</evidence>